<dbReference type="Gene3D" id="3.40.1160.10">
    <property type="entry name" value="Acetylglutamate kinase-like"/>
    <property type="match status" value="1"/>
</dbReference>
<keyword evidence="10" id="KW-0220">Diaminopimelate biosynthesis</keyword>
<evidence type="ECO:0000256" key="15">
    <source>
        <dbReference type="RuleBase" id="RU004249"/>
    </source>
</evidence>
<evidence type="ECO:0000256" key="7">
    <source>
        <dbReference type="ARBA" id="ARBA00022741"/>
    </source>
</evidence>
<dbReference type="InterPro" id="IPR054352">
    <property type="entry name" value="ACT_Aspartokinase"/>
</dbReference>
<evidence type="ECO:0000256" key="10">
    <source>
        <dbReference type="ARBA" id="ARBA00022915"/>
    </source>
</evidence>
<dbReference type="InterPro" id="IPR001048">
    <property type="entry name" value="Asp/Glu/Uridylate_kinase"/>
</dbReference>
<dbReference type="SUPFAM" id="SSF53633">
    <property type="entry name" value="Carbamate kinase-like"/>
    <property type="match status" value="1"/>
</dbReference>
<dbReference type="AlphaFoldDB" id="A0A1V4DE17"/>
<dbReference type="NCBIfam" id="NF006540">
    <property type="entry name" value="PRK09034.1"/>
    <property type="match status" value="1"/>
</dbReference>
<accession>A0A1V4DE17</accession>
<evidence type="ECO:0000259" key="16">
    <source>
        <dbReference type="PROSITE" id="PS51671"/>
    </source>
</evidence>
<dbReference type="PANTHER" id="PTHR21499:SF67">
    <property type="entry name" value="ASPARTOKINASE 3"/>
    <property type="match status" value="1"/>
</dbReference>
<dbReference type="Pfam" id="PF22468">
    <property type="entry name" value="ACT_9"/>
    <property type="match status" value="1"/>
</dbReference>
<evidence type="ECO:0000256" key="11">
    <source>
        <dbReference type="ARBA" id="ARBA00023154"/>
    </source>
</evidence>
<keyword evidence="9 13" id="KW-0067">ATP-binding</keyword>
<dbReference type="InterPro" id="IPR045865">
    <property type="entry name" value="ACT-like_dom_sf"/>
</dbReference>
<evidence type="ECO:0000256" key="8">
    <source>
        <dbReference type="ARBA" id="ARBA00022777"/>
    </source>
</evidence>
<comment type="catalytic activity">
    <reaction evidence="12 14">
        <text>L-aspartate + ATP = 4-phospho-L-aspartate + ADP</text>
        <dbReference type="Rhea" id="RHEA:23776"/>
        <dbReference type="ChEBI" id="CHEBI:29991"/>
        <dbReference type="ChEBI" id="CHEBI:30616"/>
        <dbReference type="ChEBI" id="CHEBI:57535"/>
        <dbReference type="ChEBI" id="CHEBI:456216"/>
        <dbReference type="EC" id="2.7.2.4"/>
    </reaction>
</comment>
<dbReference type="GO" id="GO:0005524">
    <property type="term" value="F:ATP binding"/>
    <property type="evidence" value="ECO:0007669"/>
    <property type="project" value="UniProtKB-KW"/>
</dbReference>
<feature type="binding site" evidence="13">
    <location>
        <position position="50"/>
    </location>
    <ligand>
        <name>substrate</name>
    </ligand>
</feature>
<dbReference type="PANTHER" id="PTHR21499">
    <property type="entry name" value="ASPARTATE KINASE"/>
    <property type="match status" value="1"/>
</dbReference>
<evidence type="ECO:0000256" key="13">
    <source>
        <dbReference type="PIRSR" id="PIRSR000726-1"/>
    </source>
</evidence>
<dbReference type="GO" id="GO:0004072">
    <property type="term" value="F:aspartate kinase activity"/>
    <property type="evidence" value="ECO:0007669"/>
    <property type="project" value="UniProtKB-EC"/>
</dbReference>
<dbReference type="PROSITE" id="PS51671">
    <property type="entry name" value="ACT"/>
    <property type="match status" value="1"/>
</dbReference>
<dbReference type="PIRSF" id="PIRSF000726">
    <property type="entry name" value="Asp_kin"/>
    <property type="match status" value="1"/>
</dbReference>
<evidence type="ECO:0000256" key="4">
    <source>
        <dbReference type="ARBA" id="ARBA00005139"/>
    </source>
</evidence>
<feature type="binding site" evidence="13">
    <location>
        <begin position="206"/>
        <end position="207"/>
    </location>
    <ligand>
        <name>ATP</name>
        <dbReference type="ChEBI" id="CHEBI:30616"/>
    </ligand>
</feature>
<comment type="pathway">
    <text evidence="4 15">Amino-acid biosynthesis; L-threonine biosynthesis; L-threonine from L-aspartate: step 1/5.</text>
</comment>
<keyword evidence="7 13" id="KW-0547">Nucleotide-binding</keyword>
<keyword evidence="6 14" id="KW-0808">Transferase</keyword>
<dbReference type="GO" id="GO:0009088">
    <property type="term" value="P:threonine biosynthetic process"/>
    <property type="evidence" value="ECO:0007669"/>
    <property type="project" value="UniProtKB-UniPathway"/>
</dbReference>
<dbReference type="GO" id="GO:0005829">
    <property type="term" value="C:cytosol"/>
    <property type="evidence" value="ECO:0007669"/>
    <property type="project" value="TreeGrafter"/>
</dbReference>
<dbReference type="GO" id="GO:0009090">
    <property type="term" value="P:homoserine biosynthetic process"/>
    <property type="evidence" value="ECO:0007669"/>
    <property type="project" value="TreeGrafter"/>
</dbReference>
<evidence type="ECO:0000256" key="12">
    <source>
        <dbReference type="ARBA" id="ARBA00047872"/>
    </source>
</evidence>
<gene>
    <name evidence="17" type="ORF">BW731_00530</name>
</gene>
<feature type="binding site" evidence="13">
    <location>
        <begin position="6"/>
        <end position="9"/>
    </location>
    <ligand>
        <name>ATP</name>
        <dbReference type="ChEBI" id="CHEBI:30616"/>
    </ligand>
</feature>
<keyword evidence="15" id="KW-0028">Amino-acid biosynthesis</keyword>
<comment type="similarity">
    <text evidence="5 14">Belongs to the aspartokinase family.</text>
</comment>
<protein>
    <recommendedName>
        <fullName evidence="14">Aspartokinase</fullName>
        <ecNumber evidence="14">2.7.2.4</ecNumber>
    </recommendedName>
</protein>
<evidence type="ECO:0000313" key="17">
    <source>
        <dbReference type="EMBL" id="OPF86789.1"/>
    </source>
</evidence>
<keyword evidence="11" id="KW-0457">Lysine biosynthesis</keyword>
<name>A0A1V4DE17_9ENTE</name>
<dbReference type="InterPro" id="IPR005260">
    <property type="entry name" value="Asp_kin_monofn"/>
</dbReference>
<dbReference type="Gene3D" id="3.30.2130.10">
    <property type="entry name" value="VC0802-like"/>
    <property type="match status" value="1"/>
</dbReference>
<dbReference type="UniPathway" id="UPA00051">
    <property type="reaction ID" value="UER00462"/>
</dbReference>
<dbReference type="UniPathway" id="UPA00050">
    <property type="reaction ID" value="UER00461"/>
</dbReference>
<dbReference type="InterPro" id="IPR036393">
    <property type="entry name" value="AceGlu_kinase-like_sf"/>
</dbReference>
<dbReference type="PROSITE" id="PS00324">
    <property type="entry name" value="ASPARTOKINASE"/>
    <property type="match status" value="1"/>
</dbReference>
<dbReference type="EC" id="2.7.2.4" evidence="14"/>
<comment type="function">
    <text evidence="1">Catalyzes the phosphorylation of the beta-carboxyl group of aspartic acid with ATP to yield 4-phospho-L-aspartate, which is involved in the branched biosynthetic pathway leading to the biosynthesis of amino acids threonine, isoleucine and methionine.</text>
</comment>
<evidence type="ECO:0000256" key="6">
    <source>
        <dbReference type="ARBA" id="ARBA00022679"/>
    </source>
</evidence>
<comment type="caution">
    <text evidence="17">The sequence shown here is derived from an EMBL/GenBank/DDBJ whole genome shotgun (WGS) entry which is preliminary data.</text>
</comment>
<dbReference type="GO" id="GO:0009089">
    <property type="term" value="P:lysine biosynthetic process via diaminopimelate"/>
    <property type="evidence" value="ECO:0007669"/>
    <property type="project" value="UniProtKB-UniPathway"/>
</dbReference>
<proteinExistence type="inferred from homology"/>
<evidence type="ECO:0000313" key="18">
    <source>
        <dbReference type="Proteomes" id="UP000189970"/>
    </source>
</evidence>
<evidence type="ECO:0000256" key="1">
    <source>
        <dbReference type="ARBA" id="ARBA00003121"/>
    </source>
</evidence>
<dbReference type="RefSeq" id="WP_079344786.1">
    <property type="nucleotide sequence ID" value="NZ_MVAB01000001.1"/>
</dbReference>
<evidence type="ECO:0000256" key="9">
    <source>
        <dbReference type="ARBA" id="ARBA00022840"/>
    </source>
</evidence>
<comment type="pathway">
    <text evidence="3 15">Amino-acid biosynthesis; L-methionine biosynthesis via de novo pathway; L-homoserine from L-aspartate: step 1/3.</text>
</comment>
<evidence type="ECO:0000256" key="2">
    <source>
        <dbReference type="ARBA" id="ARBA00004766"/>
    </source>
</evidence>
<evidence type="ECO:0000256" key="3">
    <source>
        <dbReference type="ARBA" id="ARBA00004986"/>
    </source>
</evidence>
<dbReference type="NCBIfam" id="TIGR00657">
    <property type="entry name" value="asp_kinases"/>
    <property type="match status" value="1"/>
</dbReference>
<feature type="domain" description="ACT" evidence="16">
    <location>
        <begin position="376"/>
        <end position="440"/>
    </location>
</feature>
<evidence type="ECO:0000256" key="14">
    <source>
        <dbReference type="RuleBase" id="RU003448"/>
    </source>
</evidence>
<dbReference type="InterPro" id="IPR002912">
    <property type="entry name" value="ACT_dom"/>
</dbReference>
<dbReference type="Pfam" id="PF00696">
    <property type="entry name" value="AA_kinase"/>
    <property type="match status" value="1"/>
</dbReference>
<dbReference type="EMBL" id="MVAB01000001">
    <property type="protein sequence ID" value="OPF86789.1"/>
    <property type="molecule type" value="Genomic_DNA"/>
</dbReference>
<keyword evidence="18" id="KW-1185">Reference proteome</keyword>
<dbReference type="GO" id="GO:0019877">
    <property type="term" value="P:diaminopimelate biosynthetic process"/>
    <property type="evidence" value="ECO:0007669"/>
    <property type="project" value="UniProtKB-KW"/>
</dbReference>
<dbReference type="Proteomes" id="UP000189970">
    <property type="component" value="Unassembled WGS sequence"/>
</dbReference>
<organism evidence="17 18">
    <name type="scientific">Vagococcus martis</name>
    <dbReference type="NCBI Taxonomy" id="1768210"/>
    <lineage>
        <taxon>Bacteria</taxon>
        <taxon>Bacillati</taxon>
        <taxon>Bacillota</taxon>
        <taxon>Bacilli</taxon>
        <taxon>Lactobacillales</taxon>
        <taxon>Enterococcaceae</taxon>
        <taxon>Vagococcus</taxon>
    </lineage>
</organism>
<dbReference type="InterPro" id="IPR001341">
    <property type="entry name" value="Asp_kinase"/>
</dbReference>
<feature type="binding site" evidence="13">
    <location>
        <position position="217"/>
    </location>
    <ligand>
        <name>ATP</name>
        <dbReference type="ChEBI" id="CHEBI:30616"/>
    </ligand>
</feature>
<reference evidence="17 18" key="1">
    <citation type="submission" date="2017-02" db="EMBL/GenBank/DDBJ databases">
        <title>Vagococcus cremeus sp. nov., isolated from the small intestine of a marten, Martes flavigula.</title>
        <authorList>
            <person name="Tak E.J."/>
            <person name="Bae J.-W."/>
        </authorList>
    </citation>
    <scope>NUCLEOTIDE SEQUENCE [LARGE SCALE GENOMIC DNA]</scope>
    <source>
        <strain evidence="17 18">D7T301</strain>
    </source>
</reference>
<comment type="pathway">
    <text evidence="2 15">Amino-acid biosynthesis; L-lysine biosynthesis via DAP pathway; (S)-tetrahydrodipicolinate from L-aspartate: step 1/4.</text>
</comment>
<keyword evidence="8 14" id="KW-0418">Kinase</keyword>
<sequence length="440" mass="49523">MIKVTKFGGSSVANATQFKKVKSIIDSDPTRTVVVTSASGKEQSDDHKMTDLLYLCYEHKRYGMPFDDLFQMIRDKLTRIEDELGLESTISEDLDFLYQKLSDSIDIDYLVSRGEYLTAKLLSNYLGFKFVDAKDIIIFKPNGQIDEKRSCKAIQKLIKESDKIVVPGFYGAYPDKSIHLMSRGGSDITGSFLANVMDAVCYENWTDVSGILKADPRIVNNPKQIETITYEELRELAYMGANVIHEEAVNPVRQKSIPIHILNTNDPQNRGTVITAEDEQEKRQAITGITGKKDFSIITVVKSHMSNDFGTIRKALECMEKYRIIVEHIPTGVDSFSLVVETAKLKPFYYEVISDLKASTQADKVTVIHDIALIAIVSRFMKNKTGMSGRLFSALGEQQINISLISQTSDELTIIIGVKNEDYNTTIQTIYYEFEGDDSL</sequence>
<dbReference type="UniPathway" id="UPA00034">
    <property type="reaction ID" value="UER00015"/>
</dbReference>
<feature type="binding site" evidence="13">
    <location>
        <position position="115"/>
    </location>
    <ligand>
        <name>substrate</name>
    </ligand>
</feature>
<evidence type="ECO:0000256" key="5">
    <source>
        <dbReference type="ARBA" id="ARBA00010122"/>
    </source>
</evidence>
<dbReference type="InterPro" id="IPR018042">
    <property type="entry name" value="Aspartate_kinase_CS"/>
</dbReference>
<dbReference type="SUPFAM" id="SSF55021">
    <property type="entry name" value="ACT-like"/>
    <property type="match status" value="2"/>
</dbReference>